<dbReference type="InterPro" id="IPR042001">
    <property type="entry name" value="Sortase_F"/>
</dbReference>
<organism evidence="3 4">
    <name type="scientific">Candidatus Nomurabacteria bacterium GW2011_GWF2_40_12</name>
    <dbReference type="NCBI Taxonomy" id="1618776"/>
    <lineage>
        <taxon>Bacteria</taxon>
        <taxon>Candidatus Nomuraibacteriota</taxon>
    </lineage>
</organism>
<gene>
    <name evidence="3" type="ORF">UT78_C0001G0003</name>
</gene>
<feature type="transmembrane region" description="Helical" evidence="2">
    <location>
        <begin position="9"/>
        <end position="28"/>
    </location>
</feature>
<dbReference type="Pfam" id="PF04203">
    <property type="entry name" value="Sortase"/>
    <property type="match status" value="1"/>
</dbReference>
<keyword evidence="2" id="KW-0812">Transmembrane</keyword>
<protein>
    <submittedName>
        <fullName evidence="3">Peptidase C60 sortase A and B</fullName>
    </submittedName>
</protein>
<accession>A0A0G0U0X1</accession>
<name>A0A0G0U0X1_9BACT</name>
<dbReference type="GO" id="GO:0016787">
    <property type="term" value="F:hydrolase activity"/>
    <property type="evidence" value="ECO:0007669"/>
    <property type="project" value="UniProtKB-KW"/>
</dbReference>
<sequence>MKKFLIKSAVILAVCVFGVVLFRTLYYIPSDEIPLPEKNVPASASGERPISLSIPKISVDTKIQEVGITQKGNMATPNNFLDVGWYKFGTVPGDVGSAVIAGHVNNELGLSAVFSKLGELKEGDDIYVTMEKDIQLHFKVTKSKTYDFDASGEEVFNEDDGRLLKLITCTGSWVEKLRTHNERLVVSAILVP</sequence>
<reference evidence="3 4" key="1">
    <citation type="journal article" date="2015" name="Nature">
        <title>rRNA introns, odd ribosomes, and small enigmatic genomes across a large radiation of phyla.</title>
        <authorList>
            <person name="Brown C.T."/>
            <person name="Hug L.A."/>
            <person name="Thomas B.C."/>
            <person name="Sharon I."/>
            <person name="Castelle C.J."/>
            <person name="Singh A."/>
            <person name="Wilkins M.J."/>
            <person name="Williams K.H."/>
            <person name="Banfield J.F."/>
        </authorList>
    </citation>
    <scope>NUCLEOTIDE SEQUENCE [LARGE SCALE GENOMIC DNA]</scope>
</reference>
<dbReference type="SUPFAM" id="SSF63817">
    <property type="entry name" value="Sortase"/>
    <property type="match status" value="1"/>
</dbReference>
<dbReference type="AlphaFoldDB" id="A0A0G0U0X1"/>
<dbReference type="Gene3D" id="2.40.260.10">
    <property type="entry name" value="Sortase"/>
    <property type="match status" value="1"/>
</dbReference>
<evidence type="ECO:0000256" key="2">
    <source>
        <dbReference type="SAM" id="Phobius"/>
    </source>
</evidence>
<dbReference type="EMBL" id="LBYC01000001">
    <property type="protein sequence ID" value="KKR43817.1"/>
    <property type="molecule type" value="Genomic_DNA"/>
</dbReference>
<dbReference type="CDD" id="cd05829">
    <property type="entry name" value="Sortase_F"/>
    <property type="match status" value="1"/>
</dbReference>
<evidence type="ECO:0000256" key="1">
    <source>
        <dbReference type="ARBA" id="ARBA00022801"/>
    </source>
</evidence>
<dbReference type="InterPro" id="IPR023365">
    <property type="entry name" value="Sortase_dom-sf"/>
</dbReference>
<evidence type="ECO:0000313" key="4">
    <source>
        <dbReference type="Proteomes" id="UP000034301"/>
    </source>
</evidence>
<evidence type="ECO:0000313" key="3">
    <source>
        <dbReference type="EMBL" id="KKR43817.1"/>
    </source>
</evidence>
<proteinExistence type="predicted"/>
<keyword evidence="1" id="KW-0378">Hydrolase</keyword>
<comment type="caution">
    <text evidence="3">The sequence shown here is derived from an EMBL/GenBank/DDBJ whole genome shotgun (WGS) entry which is preliminary data.</text>
</comment>
<keyword evidence="2" id="KW-1133">Transmembrane helix</keyword>
<keyword evidence="2" id="KW-0472">Membrane</keyword>
<dbReference type="Proteomes" id="UP000034301">
    <property type="component" value="Unassembled WGS sequence"/>
</dbReference>
<dbReference type="InterPro" id="IPR005754">
    <property type="entry name" value="Sortase"/>
</dbReference>